<reference evidence="2" key="1">
    <citation type="journal article" date="2020" name="Mol. Plant Microbe">
        <title>Rhizobial microsymbionts of the narrowly endemic Oxytropis species growing in Kamchatka are characterized by significant genetic diversity and possess a set of genes that are associated with T3SS and T6SS secretion systems and can affect the development of symbiosis.</title>
        <authorList>
            <person name="Safronova V."/>
            <person name="Guro P."/>
            <person name="Sazanova A."/>
            <person name="Kuznetsova I."/>
            <person name="Belimov A."/>
            <person name="Yakubov V."/>
            <person name="Chirak E."/>
            <person name="Afonin A."/>
            <person name="Gogolev Y."/>
            <person name="Andronov E."/>
            <person name="Tikhonovich I."/>
        </authorList>
    </citation>
    <scope>NUCLEOTIDE SEQUENCE [LARGE SCALE GENOMIC DNA]</scope>
    <source>
        <strain evidence="2">583</strain>
    </source>
</reference>
<accession>A0A7G6T161</accession>
<evidence type="ECO:0000313" key="2">
    <source>
        <dbReference type="Proteomes" id="UP000515465"/>
    </source>
</evidence>
<dbReference type="AlphaFoldDB" id="A0A7G6T161"/>
<dbReference type="EMBL" id="CP050296">
    <property type="protein sequence ID" value="QND60493.1"/>
    <property type="molecule type" value="Genomic_DNA"/>
</dbReference>
<evidence type="ECO:0000313" key="1">
    <source>
        <dbReference type="EMBL" id="QND60493.1"/>
    </source>
</evidence>
<organism evidence="1 2">
    <name type="scientific">Mesorhizobium huakuii</name>
    <dbReference type="NCBI Taxonomy" id="28104"/>
    <lineage>
        <taxon>Bacteria</taxon>
        <taxon>Pseudomonadati</taxon>
        <taxon>Pseudomonadota</taxon>
        <taxon>Alphaproteobacteria</taxon>
        <taxon>Hyphomicrobiales</taxon>
        <taxon>Phyllobacteriaceae</taxon>
        <taxon>Mesorhizobium</taxon>
    </lineage>
</organism>
<protein>
    <recommendedName>
        <fullName evidence="3">DUF2188 domain-containing protein</fullName>
    </recommendedName>
</protein>
<sequence length="114" mass="12812">MQYLLALRFDCFPLRYVSRLVISRREHAVPKIVFFDTLASPRGNNGRKRNAPNVAYTLIWYGKQGIIEKVPFDAEKAARDHAMASFPARAQEGIVAVEVRKDDGTVVFSQAGTN</sequence>
<dbReference type="Proteomes" id="UP000515465">
    <property type="component" value="Chromosome"/>
</dbReference>
<gene>
    <name evidence="1" type="ORF">HB778_31055</name>
</gene>
<name>A0A7G6T161_9HYPH</name>
<dbReference type="RefSeq" id="WP_183459449.1">
    <property type="nucleotide sequence ID" value="NZ_CP050296.1"/>
</dbReference>
<evidence type="ECO:0008006" key="3">
    <source>
        <dbReference type="Google" id="ProtNLM"/>
    </source>
</evidence>
<proteinExistence type="predicted"/>